<evidence type="ECO:0000256" key="3">
    <source>
        <dbReference type="ARBA" id="ARBA00022723"/>
    </source>
</evidence>
<dbReference type="PANTHER" id="PTHR43742:SF1">
    <property type="entry name" value="DIMETHYL SULFOXIDE REDUCTASE CHAIN YNFF-RELATED"/>
    <property type="match status" value="1"/>
</dbReference>
<evidence type="ECO:0000313" key="7">
    <source>
        <dbReference type="EMBL" id="TGD84360.1"/>
    </source>
</evidence>
<dbReference type="PROSITE" id="PS00932">
    <property type="entry name" value="MOLYBDOPTERIN_PROK_3"/>
    <property type="match status" value="1"/>
</dbReference>
<dbReference type="GO" id="GO:0009055">
    <property type="term" value="F:electron transfer activity"/>
    <property type="evidence" value="ECO:0007669"/>
    <property type="project" value="TreeGrafter"/>
</dbReference>
<feature type="region of interest" description="Disordered" evidence="5">
    <location>
        <begin position="183"/>
        <end position="204"/>
    </location>
</feature>
<dbReference type="SUPFAM" id="SSF50692">
    <property type="entry name" value="ADC-like"/>
    <property type="match status" value="1"/>
</dbReference>
<evidence type="ECO:0000256" key="4">
    <source>
        <dbReference type="ARBA" id="ARBA00023002"/>
    </source>
</evidence>
<evidence type="ECO:0000259" key="6">
    <source>
        <dbReference type="Pfam" id="PF01568"/>
    </source>
</evidence>
<keyword evidence="3" id="KW-0479">Metal-binding</keyword>
<dbReference type="GO" id="GO:0030288">
    <property type="term" value="C:outer membrane-bounded periplasmic space"/>
    <property type="evidence" value="ECO:0007669"/>
    <property type="project" value="TreeGrafter"/>
</dbReference>
<dbReference type="GO" id="GO:0016491">
    <property type="term" value="F:oxidoreductase activity"/>
    <property type="evidence" value="ECO:0007669"/>
    <property type="project" value="UniProtKB-KW"/>
</dbReference>
<proteinExistence type="predicted"/>
<feature type="non-terminal residue" evidence="7">
    <location>
        <position position="1"/>
    </location>
</feature>
<dbReference type="InterPro" id="IPR050612">
    <property type="entry name" value="Prok_Mopterin_Oxidored"/>
</dbReference>
<name>A0A4Z0MXQ5_SALET</name>
<organism evidence="7 8">
    <name type="scientific">Salmonella enterica subsp. enterica serovar Poona</name>
    <dbReference type="NCBI Taxonomy" id="436295"/>
    <lineage>
        <taxon>Bacteria</taxon>
        <taxon>Pseudomonadati</taxon>
        <taxon>Pseudomonadota</taxon>
        <taxon>Gammaproteobacteria</taxon>
        <taxon>Enterobacterales</taxon>
        <taxon>Enterobacteriaceae</taxon>
        <taxon>Salmonella</taxon>
    </lineage>
</organism>
<dbReference type="InterPro" id="IPR006655">
    <property type="entry name" value="Mopterin_OxRdtase_prok_CS"/>
</dbReference>
<gene>
    <name evidence="7" type="ORF">C9F07_13050</name>
</gene>
<dbReference type="InterPro" id="IPR006657">
    <property type="entry name" value="MoPterin_dinucl-bd_dom"/>
</dbReference>
<evidence type="ECO:0000313" key="8">
    <source>
        <dbReference type="Proteomes" id="UP000298196"/>
    </source>
</evidence>
<dbReference type="Proteomes" id="UP000298196">
    <property type="component" value="Unassembled WGS sequence"/>
</dbReference>
<keyword evidence="2" id="KW-0500">Molybdenum</keyword>
<dbReference type="AlphaFoldDB" id="A0A4Z0MXQ5"/>
<dbReference type="FunFam" id="2.40.40.20:FF:000010">
    <property type="entry name" value="Anaerobic dimethyl sulfoxide reductase subunit A"/>
    <property type="match status" value="1"/>
</dbReference>
<dbReference type="CDD" id="cd02794">
    <property type="entry name" value="MopB_CT_DmsA-EC"/>
    <property type="match status" value="1"/>
</dbReference>
<feature type="domain" description="Molybdopterin dinucleotide-binding" evidence="6">
    <location>
        <begin position="83"/>
        <end position="196"/>
    </location>
</feature>
<accession>A0A4Z0MXQ5</accession>
<dbReference type="PANTHER" id="PTHR43742">
    <property type="entry name" value="TRIMETHYLAMINE-N-OXIDE REDUCTASE"/>
    <property type="match status" value="1"/>
</dbReference>
<evidence type="ECO:0000256" key="1">
    <source>
        <dbReference type="ARBA" id="ARBA00001942"/>
    </source>
</evidence>
<comment type="caution">
    <text evidence="7">The sequence shown here is derived from an EMBL/GenBank/DDBJ whole genome shotgun (WGS) entry which is preliminary data.</text>
</comment>
<dbReference type="GO" id="GO:0030151">
    <property type="term" value="F:molybdenum ion binding"/>
    <property type="evidence" value="ECO:0007669"/>
    <property type="project" value="TreeGrafter"/>
</dbReference>
<dbReference type="GO" id="GO:0043546">
    <property type="term" value="F:molybdopterin cofactor binding"/>
    <property type="evidence" value="ECO:0007669"/>
    <property type="project" value="InterPro"/>
</dbReference>
<feature type="compositionally biased region" description="Polar residues" evidence="5">
    <location>
        <begin position="193"/>
        <end position="204"/>
    </location>
</feature>
<keyword evidence="4" id="KW-0560">Oxidoreductase</keyword>
<evidence type="ECO:0000256" key="2">
    <source>
        <dbReference type="ARBA" id="ARBA00022505"/>
    </source>
</evidence>
<protein>
    <submittedName>
        <fullName evidence="7">Dimethyl sulfoxide reductase subunit A</fullName>
    </submittedName>
</protein>
<evidence type="ECO:0000256" key="5">
    <source>
        <dbReference type="SAM" id="MobiDB-lite"/>
    </source>
</evidence>
<reference evidence="7 8" key="1">
    <citation type="submission" date="2018-03" db="EMBL/GenBank/DDBJ databases">
        <title>Non-Typhoidal Salmonella genome sequencing and assembly.</title>
        <authorList>
            <person name="Matchawe C."/>
        </authorList>
    </citation>
    <scope>NUCLEOTIDE SEQUENCE [LARGE SCALE GENOMIC DNA]</scope>
    <source>
        <strain evidence="7 8">22sa</strain>
    </source>
</reference>
<dbReference type="GO" id="GO:0009061">
    <property type="term" value="P:anaerobic respiration"/>
    <property type="evidence" value="ECO:0007669"/>
    <property type="project" value="TreeGrafter"/>
</dbReference>
<dbReference type="Gene3D" id="3.40.228.10">
    <property type="entry name" value="Dimethylsulfoxide Reductase, domain 2"/>
    <property type="match status" value="1"/>
</dbReference>
<dbReference type="Pfam" id="PF01568">
    <property type="entry name" value="Molydop_binding"/>
    <property type="match status" value="1"/>
</dbReference>
<comment type="cofactor">
    <cofactor evidence="1">
        <name>Mo-bis(molybdopterin guanine dinucleotide)</name>
        <dbReference type="ChEBI" id="CHEBI:60539"/>
    </cofactor>
</comment>
<dbReference type="EMBL" id="PYKI01001387">
    <property type="protein sequence ID" value="TGD84360.1"/>
    <property type="molecule type" value="Genomic_DNA"/>
</dbReference>
<sequence>MTPTGIFKQKCPEEHDGAFRAFRDDPAANPLKTPSGKIEIYSERLATLADTWELKKDEIIHPLPAYTPGFDGWDDPLRQRYPLQLTGFHYKARTHSSYGNIDVLQQACPQEIWINPIDAQARGIQHGDTVRVFNQNGEMLIPAKVTPRILPGVTAIGQGAWLNADMFGDKVDRGGSINILTSHRPSPLAKGNPSHSNLVQVEKA</sequence>
<dbReference type="InterPro" id="IPR009010">
    <property type="entry name" value="Asp_de-COase-like_dom_sf"/>
</dbReference>
<keyword evidence="8" id="KW-1185">Reference proteome</keyword>
<dbReference type="Gene3D" id="2.40.40.20">
    <property type="match status" value="1"/>
</dbReference>